<dbReference type="AlphaFoldDB" id="A0A6V7TL84"/>
<dbReference type="EMBL" id="CAJEWN010000003">
    <property type="protein sequence ID" value="CAD2124666.1"/>
    <property type="molecule type" value="Genomic_DNA"/>
</dbReference>
<organism evidence="1 2">
    <name type="scientific">Meloidogyne enterolobii</name>
    <name type="common">Root-knot nematode worm</name>
    <name type="synonym">Meloidogyne mayaguensis</name>
    <dbReference type="NCBI Taxonomy" id="390850"/>
    <lineage>
        <taxon>Eukaryota</taxon>
        <taxon>Metazoa</taxon>
        <taxon>Ecdysozoa</taxon>
        <taxon>Nematoda</taxon>
        <taxon>Chromadorea</taxon>
        <taxon>Rhabditida</taxon>
        <taxon>Tylenchina</taxon>
        <taxon>Tylenchomorpha</taxon>
        <taxon>Tylenchoidea</taxon>
        <taxon>Meloidogynidae</taxon>
        <taxon>Meloidogyninae</taxon>
        <taxon>Meloidogyne</taxon>
    </lineage>
</organism>
<protein>
    <submittedName>
        <fullName evidence="1">Uncharacterized protein</fullName>
    </submittedName>
</protein>
<sequence length="90" mass="10803">MTIYERNSHHPYKISSIFVSFLFKKFEREDENIATFRQPCLFQRFSCILLINSGKGWFSLLFLPFSTNPTHLIFTLCHLYPSSHQFIYFI</sequence>
<name>A0A6V7TL84_MELEN</name>
<gene>
    <name evidence="1" type="ORF">MENT_LOCUS880</name>
</gene>
<evidence type="ECO:0000313" key="2">
    <source>
        <dbReference type="Proteomes" id="UP000580250"/>
    </source>
</evidence>
<reference evidence="1 2" key="1">
    <citation type="submission" date="2020-08" db="EMBL/GenBank/DDBJ databases">
        <authorList>
            <person name="Koutsovoulos G."/>
            <person name="Danchin GJ E."/>
        </authorList>
    </citation>
    <scope>NUCLEOTIDE SEQUENCE [LARGE SCALE GENOMIC DNA]</scope>
</reference>
<comment type="caution">
    <text evidence="1">The sequence shown here is derived from an EMBL/GenBank/DDBJ whole genome shotgun (WGS) entry which is preliminary data.</text>
</comment>
<dbReference type="Proteomes" id="UP000580250">
    <property type="component" value="Unassembled WGS sequence"/>
</dbReference>
<evidence type="ECO:0000313" key="1">
    <source>
        <dbReference type="EMBL" id="CAD2124666.1"/>
    </source>
</evidence>
<proteinExistence type="predicted"/>
<accession>A0A6V7TL84</accession>